<keyword evidence="1" id="KW-0175">Coiled coil</keyword>
<dbReference type="AlphaFoldDB" id="A0A8C5KQQ1"/>
<dbReference type="InterPro" id="IPR021885">
    <property type="entry name" value="DUF3496"/>
</dbReference>
<protein>
    <recommendedName>
        <fullName evidence="2">DUF3496 domain-containing protein</fullName>
    </recommendedName>
</protein>
<dbReference type="Ensembl" id="ENSJJAT00000020882.1">
    <property type="protein sequence ID" value="ENSJJAP00000014383.1"/>
    <property type="gene ID" value="ENSJJAG00000016856.1"/>
</dbReference>
<organism evidence="3 4">
    <name type="scientific">Jaculus jaculus</name>
    <name type="common">Lesser Egyptian jerboa</name>
    <dbReference type="NCBI Taxonomy" id="51337"/>
    <lineage>
        <taxon>Eukaryota</taxon>
        <taxon>Metazoa</taxon>
        <taxon>Chordata</taxon>
        <taxon>Craniata</taxon>
        <taxon>Vertebrata</taxon>
        <taxon>Euteleostomi</taxon>
        <taxon>Mammalia</taxon>
        <taxon>Eutheria</taxon>
        <taxon>Euarchontoglires</taxon>
        <taxon>Glires</taxon>
        <taxon>Rodentia</taxon>
        <taxon>Myomorpha</taxon>
        <taxon>Dipodoidea</taxon>
        <taxon>Dipodidae</taxon>
        <taxon>Dipodinae</taxon>
        <taxon>Jaculus</taxon>
    </lineage>
</organism>
<dbReference type="PANTHER" id="PTHR22245">
    <property type="entry name" value="COILED-COIL DOMAIN-CONTAINING PROTEIN 144A-RELATED"/>
    <property type="match status" value="1"/>
</dbReference>
<evidence type="ECO:0000313" key="4">
    <source>
        <dbReference type="Proteomes" id="UP000694385"/>
    </source>
</evidence>
<reference evidence="3" key="2">
    <citation type="submission" date="2025-09" db="UniProtKB">
        <authorList>
            <consortium name="Ensembl"/>
        </authorList>
    </citation>
    <scope>IDENTIFICATION</scope>
</reference>
<dbReference type="GeneTree" id="ENSGT00940000153661"/>
<sequence>MEDPDDLTWSSEVTSECSELSCPNDEDVLLLIEQLRMECKDSGNLLKIQDSVHSYKRVMQRKDSDCEVLSEKLKIMENQVSELQRKLIEAEHDRIKQEQELCNVALDEQNDTQRQLVQHQKARILQDEILAKHLDKQKQLEMEQEKIRSKLHQAQDQHGKATQYTEKMQDLRQRFEFENHKLKAKVTKQTEKIEQLEKSLLSANLTKAIQQEKEKLICTENASVPNQMELKIKDLESELSRMRSQVHANQIAIDNYKQLYPEEVKLRKSLSNKLSKTDASIAEVMTKLLLERQKKKSSQQSTLNARPAPELAFTGDLSNRVFIPRGFSGGFSRDDIVDPTSNLWYSIDIMHNYKTM</sequence>
<keyword evidence="4" id="KW-1185">Reference proteome</keyword>
<feature type="coiled-coil region" evidence="1">
    <location>
        <begin position="59"/>
        <end position="100"/>
    </location>
</feature>
<feature type="domain" description="DUF3496" evidence="2">
    <location>
        <begin position="226"/>
        <end position="325"/>
    </location>
</feature>
<evidence type="ECO:0000313" key="3">
    <source>
        <dbReference type="Ensembl" id="ENSJJAP00000014383.1"/>
    </source>
</evidence>
<proteinExistence type="predicted"/>
<evidence type="ECO:0000256" key="1">
    <source>
        <dbReference type="SAM" id="Coils"/>
    </source>
</evidence>
<name>A0A8C5KQQ1_JACJA</name>
<dbReference type="PANTHER" id="PTHR22245:SF3">
    <property type="entry name" value="COILED-COIL DOMAIN-CONTAINING PROTEIN 144A-RELATED"/>
    <property type="match status" value="1"/>
</dbReference>
<dbReference type="Pfam" id="PF12001">
    <property type="entry name" value="DUF3496"/>
    <property type="match status" value="1"/>
</dbReference>
<evidence type="ECO:0000259" key="2">
    <source>
        <dbReference type="Pfam" id="PF12001"/>
    </source>
</evidence>
<dbReference type="Proteomes" id="UP000694385">
    <property type="component" value="Unassembled WGS sequence"/>
</dbReference>
<dbReference type="InterPro" id="IPR040118">
    <property type="entry name" value="C144A/B/C"/>
</dbReference>
<accession>A0A8C5KQQ1</accession>
<reference evidence="3" key="1">
    <citation type="submission" date="2025-08" db="UniProtKB">
        <authorList>
            <consortium name="Ensembl"/>
        </authorList>
    </citation>
    <scope>IDENTIFICATION</scope>
</reference>
<feature type="coiled-coil region" evidence="1">
    <location>
        <begin position="137"/>
        <end position="199"/>
    </location>
</feature>